<feature type="compositionally biased region" description="Polar residues" evidence="1">
    <location>
        <begin position="131"/>
        <end position="148"/>
    </location>
</feature>
<dbReference type="OrthoDB" id="123207at2759"/>
<dbReference type="Proteomes" id="UP000518266">
    <property type="component" value="Unassembled WGS sequence"/>
</dbReference>
<feature type="compositionally biased region" description="Polar residues" evidence="1">
    <location>
        <begin position="111"/>
        <end position="120"/>
    </location>
</feature>
<sequence>MHLELSKEVNAVRALTADVIRVRLAEGRRPMRHDHHMLPWLIKRLTILETSLRHIPRLKIHPGTRCLRKLFLLPNAHMLPLGLCRFRFSCSGSAAGVQSSKEAKAGDPDQETVSGRSSILSHPGNGCPAPTVTSRSPLNAQKRPSSGDGSPPNGAPSKRSQPPLDVRKDLMAHFPVKTKRGRCRHCSKGYTNTQCTKCDVRLCFSDDRNCFWDYHCILI</sequence>
<protein>
    <submittedName>
        <fullName evidence="2">Uncharacterized protein</fullName>
    </submittedName>
</protein>
<name>A0A7J5XAC4_DISMA</name>
<organism evidence="2 3">
    <name type="scientific">Dissostichus mawsoni</name>
    <name type="common">Antarctic cod</name>
    <dbReference type="NCBI Taxonomy" id="36200"/>
    <lineage>
        <taxon>Eukaryota</taxon>
        <taxon>Metazoa</taxon>
        <taxon>Chordata</taxon>
        <taxon>Craniata</taxon>
        <taxon>Vertebrata</taxon>
        <taxon>Euteleostomi</taxon>
        <taxon>Actinopterygii</taxon>
        <taxon>Neopterygii</taxon>
        <taxon>Teleostei</taxon>
        <taxon>Neoteleostei</taxon>
        <taxon>Acanthomorphata</taxon>
        <taxon>Eupercaria</taxon>
        <taxon>Perciformes</taxon>
        <taxon>Notothenioidei</taxon>
        <taxon>Nototheniidae</taxon>
        <taxon>Dissostichus</taxon>
    </lineage>
</organism>
<proteinExistence type="predicted"/>
<keyword evidence="3" id="KW-1185">Reference proteome</keyword>
<evidence type="ECO:0000313" key="2">
    <source>
        <dbReference type="EMBL" id="KAF3833567.1"/>
    </source>
</evidence>
<dbReference type="EMBL" id="JAAKFY010000026">
    <property type="protein sequence ID" value="KAF3833567.1"/>
    <property type="molecule type" value="Genomic_DNA"/>
</dbReference>
<dbReference type="AlphaFoldDB" id="A0A7J5XAC4"/>
<feature type="region of interest" description="Disordered" evidence="1">
    <location>
        <begin position="97"/>
        <end position="166"/>
    </location>
</feature>
<reference evidence="2 3" key="1">
    <citation type="submission" date="2020-03" db="EMBL/GenBank/DDBJ databases">
        <title>Dissostichus mawsoni Genome sequencing and assembly.</title>
        <authorList>
            <person name="Park H."/>
        </authorList>
    </citation>
    <scope>NUCLEOTIDE SEQUENCE [LARGE SCALE GENOMIC DNA]</scope>
    <source>
        <strain evidence="2">DM0001</strain>
        <tissue evidence="2">Muscle</tissue>
    </source>
</reference>
<dbReference type="PANTHER" id="PTHR47272:SF1">
    <property type="entry name" value="PIGGYBAC TRANSPOSABLE ELEMENT-DERIVED PROTEIN 3-LIKE"/>
    <property type="match status" value="1"/>
</dbReference>
<comment type="caution">
    <text evidence="2">The sequence shown here is derived from an EMBL/GenBank/DDBJ whole genome shotgun (WGS) entry which is preliminary data.</text>
</comment>
<evidence type="ECO:0000313" key="3">
    <source>
        <dbReference type="Proteomes" id="UP000518266"/>
    </source>
</evidence>
<accession>A0A7J5XAC4</accession>
<gene>
    <name evidence="2" type="ORF">F7725_024771</name>
</gene>
<evidence type="ECO:0000256" key="1">
    <source>
        <dbReference type="SAM" id="MobiDB-lite"/>
    </source>
</evidence>
<dbReference type="PANTHER" id="PTHR47272">
    <property type="entry name" value="DDE_TNP_1_7 DOMAIN-CONTAINING PROTEIN"/>
    <property type="match status" value="1"/>
</dbReference>